<accession>A0A0D7X7K7</accession>
<evidence type="ECO:0000313" key="1">
    <source>
        <dbReference type="EMBL" id="KJD45987.1"/>
    </source>
</evidence>
<dbReference type="InterPro" id="IPR005564">
    <property type="entry name" value="Major_capsid_GpE"/>
</dbReference>
<dbReference type="EMBL" id="JTHP01000012">
    <property type="protein sequence ID" value="KJD45987.1"/>
    <property type="molecule type" value="Genomic_DNA"/>
</dbReference>
<organism evidence="1 2">
    <name type="scientific">Paenibacillus terrae</name>
    <dbReference type="NCBI Taxonomy" id="159743"/>
    <lineage>
        <taxon>Bacteria</taxon>
        <taxon>Bacillati</taxon>
        <taxon>Bacillota</taxon>
        <taxon>Bacilli</taxon>
        <taxon>Bacillales</taxon>
        <taxon>Paenibacillaceae</taxon>
        <taxon>Paenibacillus</taxon>
    </lineage>
</organism>
<sequence length="344" mass="39044">MTKDIYAFPQLFRVVEAFPQDSYYLLDTYASEGETFDSDEIEIQTKKGRRPLAPYVNELMPGKVVLRTGFTAKQYKPALVKPMRVITRNDLKVRRAGETLYNPDSPDVRAQKLLIEDTAELLSTIDRRKVQQLSETMFTGKTTQIGEGVNQELDWDFTNKEVLSGKDFSDPTFDVVEYLTEKKMTVMSKSGLTMRKVLTTFEVGSAIVRHPTLLALIKAEKETLDVGNLNTELLPEGVVYHGYLRQAAIHIWSYTNSYTDEEGKEQDYIPAGTLALLPDGKPFEFNYGAILIMGENGQFQFVRAKVTPQSWTTREPAARYLQMLARPIVVPQNVDGWYVAKVLN</sequence>
<dbReference type="RefSeq" id="WP_044645701.1">
    <property type="nucleotide sequence ID" value="NZ_JTHP01000012.1"/>
</dbReference>
<dbReference type="PATRIC" id="fig|159743.3.peg.1832"/>
<dbReference type="Gene3D" id="3.15.30.10">
    <property type="entry name" value="putative capsid protein of prophage domain like"/>
    <property type="match status" value="1"/>
</dbReference>
<dbReference type="Proteomes" id="UP000032534">
    <property type="component" value="Unassembled WGS sequence"/>
</dbReference>
<dbReference type="OrthoDB" id="5449178at2"/>
<proteinExistence type="predicted"/>
<name>A0A0D7X7K7_9BACL</name>
<keyword evidence="2" id="KW-1185">Reference proteome</keyword>
<evidence type="ECO:0000313" key="2">
    <source>
        <dbReference type="Proteomes" id="UP000032534"/>
    </source>
</evidence>
<evidence type="ECO:0008006" key="3">
    <source>
        <dbReference type="Google" id="ProtNLM"/>
    </source>
</evidence>
<gene>
    <name evidence="1" type="ORF">QD47_08350</name>
</gene>
<comment type="caution">
    <text evidence="1">The sequence shown here is derived from an EMBL/GenBank/DDBJ whole genome shotgun (WGS) entry which is preliminary data.</text>
</comment>
<dbReference type="Pfam" id="PF03864">
    <property type="entry name" value="Phage_cap_E"/>
    <property type="match status" value="1"/>
</dbReference>
<reference evidence="1 2" key="1">
    <citation type="submission" date="2014-11" db="EMBL/GenBank/DDBJ databases">
        <title>Draft Genome Sequences of Paenibacillus polymyxa NRRL B-30509 and Paenibacillus terrae NRRL B-30644, Strains from a Poultry Environment that Produce Tridecaptin A and Paenicidins.</title>
        <authorList>
            <person name="van Belkum M.J."/>
            <person name="Lohans C.T."/>
            <person name="Vederas J.C."/>
        </authorList>
    </citation>
    <scope>NUCLEOTIDE SEQUENCE [LARGE SCALE GENOMIC DNA]</scope>
    <source>
        <strain evidence="1 2">NRRL B-30644</strain>
    </source>
</reference>
<dbReference type="Gene3D" id="3.30.1930.10">
    <property type="entry name" value="capsid protein of prophage domain"/>
    <property type="match status" value="1"/>
</dbReference>
<protein>
    <recommendedName>
        <fullName evidence="3">Phage major capsid protein E</fullName>
    </recommendedName>
</protein>
<dbReference type="AlphaFoldDB" id="A0A0D7X7K7"/>